<dbReference type="AlphaFoldDB" id="A0A5J4KYH8"/>
<keyword evidence="2" id="KW-1185">Reference proteome</keyword>
<sequence length="44" mass="5067">MEAHMNNTSINQLVHTYIEGWIAGDREKILSTLDTDYFSCYLTA</sequence>
<dbReference type="Proteomes" id="UP000326912">
    <property type="component" value="Unassembled WGS sequence"/>
</dbReference>
<evidence type="ECO:0000313" key="1">
    <source>
        <dbReference type="EMBL" id="GER91209.1"/>
    </source>
</evidence>
<comment type="caution">
    <text evidence="1">The sequence shown here is derived from an EMBL/GenBank/DDBJ whole genome shotgun (WGS) entry which is preliminary data.</text>
</comment>
<name>A0A5J4KYH8_9CHLR</name>
<evidence type="ECO:0008006" key="3">
    <source>
        <dbReference type="Google" id="ProtNLM"/>
    </source>
</evidence>
<reference evidence="1 2" key="1">
    <citation type="submission" date="2019-10" db="EMBL/GenBank/DDBJ databases">
        <title>Dictyobacter vulcani sp. nov., within the class Ktedonobacteria, isolated from soil of volcanic Mt. Zao.</title>
        <authorList>
            <person name="Zheng Y."/>
            <person name="Wang C.M."/>
            <person name="Sakai Y."/>
            <person name="Abe K."/>
            <person name="Yokota A."/>
            <person name="Yabe S."/>
        </authorList>
    </citation>
    <scope>NUCLEOTIDE SEQUENCE [LARGE SCALE GENOMIC DNA]</scope>
    <source>
        <strain evidence="1 2">W12</strain>
    </source>
</reference>
<proteinExistence type="predicted"/>
<protein>
    <recommendedName>
        <fullName evidence="3">SnoaL-like domain-containing protein</fullName>
    </recommendedName>
</protein>
<dbReference type="EMBL" id="BKZW01000003">
    <property type="protein sequence ID" value="GER91209.1"/>
    <property type="molecule type" value="Genomic_DNA"/>
</dbReference>
<organism evidence="1 2">
    <name type="scientific">Dictyobacter vulcani</name>
    <dbReference type="NCBI Taxonomy" id="2607529"/>
    <lineage>
        <taxon>Bacteria</taxon>
        <taxon>Bacillati</taxon>
        <taxon>Chloroflexota</taxon>
        <taxon>Ktedonobacteria</taxon>
        <taxon>Ktedonobacterales</taxon>
        <taxon>Dictyobacteraceae</taxon>
        <taxon>Dictyobacter</taxon>
    </lineage>
</organism>
<evidence type="ECO:0000313" key="2">
    <source>
        <dbReference type="Proteomes" id="UP000326912"/>
    </source>
</evidence>
<accession>A0A5J4KYH8</accession>
<gene>
    <name evidence="1" type="ORF">KDW_53710</name>
</gene>